<keyword evidence="4" id="KW-1185">Reference proteome</keyword>
<sequence length="134" mass="14774">MSRKSGKIAGEVSTSSGSTNTTTIWLLWSLACVAPSSSLSPTRSQATETRTGGDSDNSKSSNGFGEWKGIESEFEEGTELTAAATLQDRPPLRLHRRMEGEWVRRRGRVSKISGWGEMVGNRKRPDKLFFFNFG</sequence>
<dbReference type="EMBL" id="OZ034816">
    <property type="protein sequence ID" value="CAL1373716.1"/>
    <property type="molecule type" value="Genomic_DNA"/>
</dbReference>
<protein>
    <submittedName>
        <fullName evidence="3">Uncharacterized protein</fullName>
    </submittedName>
</protein>
<gene>
    <name evidence="3" type="ORF">LTRI10_LOCUS15633</name>
</gene>
<proteinExistence type="predicted"/>
<keyword evidence="2" id="KW-0732">Signal</keyword>
<feature type="compositionally biased region" description="Polar residues" evidence="1">
    <location>
        <begin position="36"/>
        <end position="50"/>
    </location>
</feature>
<feature type="region of interest" description="Disordered" evidence="1">
    <location>
        <begin position="36"/>
        <end position="68"/>
    </location>
</feature>
<organism evidence="3 4">
    <name type="scientific">Linum trigynum</name>
    <dbReference type="NCBI Taxonomy" id="586398"/>
    <lineage>
        <taxon>Eukaryota</taxon>
        <taxon>Viridiplantae</taxon>
        <taxon>Streptophyta</taxon>
        <taxon>Embryophyta</taxon>
        <taxon>Tracheophyta</taxon>
        <taxon>Spermatophyta</taxon>
        <taxon>Magnoliopsida</taxon>
        <taxon>eudicotyledons</taxon>
        <taxon>Gunneridae</taxon>
        <taxon>Pentapetalae</taxon>
        <taxon>rosids</taxon>
        <taxon>fabids</taxon>
        <taxon>Malpighiales</taxon>
        <taxon>Linaceae</taxon>
        <taxon>Linum</taxon>
    </lineage>
</organism>
<dbReference type="PROSITE" id="PS51257">
    <property type="entry name" value="PROKAR_LIPOPROTEIN"/>
    <property type="match status" value="1"/>
</dbReference>
<name>A0AAV2DIM4_9ROSI</name>
<reference evidence="3 4" key="1">
    <citation type="submission" date="2024-04" db="EMBL/GenBank/DDBJ databases">
        <authorList>
            <person name="Fracassetti M."/>
        </authorList>
    </citation>
    <scope>NUCLEOTIDE SEQUENCE [LARGE SCALE GENOMIC DNA]</scope>
</reference>
<dbReference type="AlphaFoldDB" id="A0AAV2DIM4"/>
<evidence type="ECO:0000256" key="1">
    <source>
        <dbReference type="SAM" id="MobiDB-lite"/>
    </source>
</evidence>
<feature type="chain" id="PRO_5043673903" evidence="2">
    <location>
        <begin position="39"/>
        <end position="134"/>
    </location>
</feature>
<accession>A0AAV2DIM4</accession>
<evidence type="ECO:0000313" key="3">
    <source>
        <dbReference type="EMBL" id="CAL1373716.1"/>
    </source>
</evidence>
<dbReference type="Proteomes" id="UP001497516">
    <property type="component" value="Chromosome 3"/>
</dbReference>
<feature type="signal peptide" evidence="2">
    <location>
        <begin position="1"/>
        <end position="38"/>
    </location>
</feature>
<evidence type="ECO:0000313" key="4">
    <source>
        <dbReference type="Proteomes" id="UP001497516"/>
    </source>
</evidence>
<evidence type="ECO:0000256" key="2">
    <source>
        <dbReference type="SAM" id="SignalP"/>
    </source>
</evidence>